<name>A0A1T2KVF8_9GAMM</name>
<evidence type="ECO:0000256" key="4">
    <source>
        <dbReference type="HAMAP-Rule" id="MF_00636"/>
    </source>
</evidence>
<evidence type="ECO:0000256" key="3">
    <source>
        <dbReference type="ARBA" id="ARBA00023134"/>
    </source>
</evidence>
<dbReference type="RefSeq" id="WP_078486574.1">
    <property type="nucleotide sequence ID" value="NZ_MPRJ01000026.1"/>
</dbReference>
<dbReference type="HAMAP" id="MF_00636">
    <property type="entry name" value="RapZ_like"/>
    <property type="match status" value="1"/>
</dbReference>
<keyword evidence="8" id="KW-1185">Reference proteome</keyword>
<keyword evidence="1 4" id="KW-0547">Nucleotide-binding</keyword>
<dbReference type="InterPro" id="IPR027417">
    <property type="entry name" value="P-loop_NTPase"/>
</dbReference>
<keyword evidence="3 4" id="KW-0342">GTP-binding</keyword>
<dbReference type="InterPro" id="IPR053930">
    <property type="entry name" value="RapZ-like_N"/>
</dbReference>
<dbReference type="PANTHER" id="PTHR30448:SF0">
    <property type="entry name" value="RNASE ADAPTER PROTEIN RAPZ"/>
    <property type="match status" value="1"/>
</dbReference>
<dbReference type="NCBIfam" id="NF003828">
    <property type="entry name" value="PRK05416.1"/>
    <property type="match status" value="1"/>
</dbReference>
<keyword evidence="2 4" id="KW-0067">ATP-binding</keyword>
<gene>
    <name evidence="7" type="ORF">BOW51_05490</name>
</gene>
<dbReference type="AlphaFoldDB" id="A0A1T2KVF8"/>
<evidence type="ECO:0000313" key="8">
    <source>
        <dbReference type="Proteomes" id="UP000190896"/>
    </source>
</evidence>
<dbReference type="GO" id="GO:0005524">
    <property type="term" value="F:ATP binding"/>
    <property type="evidence" value="ECO:0007669"/>
    <property type="project" value="UniProtKB-UniRule"/>
</dbReference>
<evidence type="ECO:0000313" key="7">
    <source>
        <dbReference type="EMBL" id="OOZ36781.1"/>
    </source>
</evidence>
<evidence type="ECO:0000256" key="2">
    <source>
        <dbReference type="ARBA" id="ARBA00022840"/>
    </source>
</evidence>
<dbReference type="GO" id="GO:0005525">
    <property type="term" value="F:GTP binding"/>
    <property type="evidence" value="ECO:0007669"/>
    <property type="project" value="UniProtKB-UniRule"/>
</dbReference>
<evidence type="ECO:0000259" key="6">
    <source>
        <dbReference type="Pfam" id="PF22740"/>
    </source>
</evidence>
<organism evidence="7 8">
    <name type="scientific">Solemya velesiana gill symbiont</name>
    <dbReference type="NCBI Taxonomy" id="1918948"/>
    <lineage>
        <taxon>Bacteria</taxon>
        <taxon>Pseudomonadati</taxon>
        <taxon>Pseudomonadota</taxon>
        <taxon>Gammaproteobacteria</taxon>
        <taxon>sulfur-oxidizing symbionts</taxon>
    </lineage>
</organism>
<dbReference type="PIRSF" id="PIRSF005052">
    <property type="entry name" value="P-loopkin"/>
    <property type="match status" value="1"/>
</dbReference>
<dbReference type="Proteomes" id="UP000190896">
    <property type="component" value="Unassembled WGS sequence"/>
</dbReference>
<feature type="binding site" evidence="4">
    <location>
        <begin position="60"/>
        <end position="63"/>
    </location>
    <ligand>
        <name>GTP</name>
        <dbReference type="ChEBI" id="CHEBI:37565"/>
    </ligand>
</feature>
<comment type="caution">
    <text evidence="7">The sequence shown here is derived from an EMBL/GenBank/DDBJ whole genome shotgun (WGS) entry which is preliminary data.</text>
</comment>
<dbReference type="InterPro" id="IPR053931">
    <property type="entry name" value="RapZ_C"/>
</dbReference>
<feature type="binding site" evidence="4">
    <location>
        <begin position="8"/>
        <end position="15"/>
    </location>
    <ligand>
        <name>ATP</name>
        <dbReference type="ChEBI" id="CHEBI:30616"/>
    </ligand>
</feature>
<proteinExistence type="inferred from homology"/>
<evidence type="ECO:0000256" key="1">
    <source>
        <dbReference type="ARBA" id="ARBA00022741"/>
    </source>
</evidence>
<protein>
    <submittedName>
        <fullName evidence="7">RNase adaptor protein RapZ</fullName>
    </submittedName>
</protein>
<feature type="domain" description="RapZ-like N-terminal" evidence="5">
    <location>
        <begin position="1"/>
        <end position="157"/>
    </location>
</feature>
<sequence length="285" mass="32718">MKLVIVTGLSGSGKSIALHTLEDQGYYCIDNLPVFLLPALTEELSRRHDHLFNLIAVSIDARSPSADLSTLSTMLRPLKEREIQCEVIFLEAQDDTLIKRFSETRRKHPLTDEERPLAEAIELERSLLEPFLTAAALRIDTTHTTLHELRRVIRSRVGERANNELSLLFQSFGFKHGVPRDADFVYDVRCLPNPHWHQALRPLTGRDEKVQRFLESDDLVQHLKEEIIGFLEHWIPCFESDGRNYLTVAVGCTGGQHRSVYLTEKLADHFNHCGRNVQTRHRELP</sequence>
<evidence type="ECO:0000259" key="5">
    <source>
        <dbReference type="Pfam" id="PF03668"/>
    </source>
</evidence>
<dbReference type="SUPFAM" id="SSF52540">
    <property type="entry name" value="P-loop containing nucleoside triphosphate hydrolases"/>
    <property type="match status" value="1"/>
</dbReference>
<accession>A0A1T2KVF8</accession>
<dbReference type="Pfam" id="PF22740">
    <property type="entry name" value="PapZ_C"/>
    <property type="match status" value="1"/>
</dbReference>
<dbReference type="Pfam" id="PF03668">
    <property type="entry name" value="RapZ-like_N"/>
    <property type="match status" value="1"/>
</dbReference>
<feature type="domain" description="RapZ C-terminal" evidence="6">
    <location>
        <begin position="166"/>
        <end position="284"/>
    </location>
</feature>
<reference evidence="7 8" key="1">
    <citation type="submission" date="2016-11" db="EMBL/GenBank/DDBJ databases">
        <title>Mixed transmission modes and dynamic genome evolution in an obligate animal-bacterial symbiosis.</title>
        <authorList>
            <person name="Russell S.L."/>
            <person name="Corbett-Detig R.B."/>
            <person name="Cavanaugh C.M."/>
        </authorList>
    </citation>
    <scope>NUCLEOTIDE SEQUENCE [LARGE SCALE GENOMIC DNA]</scope>
    <source>
        <strain evidence="7">Se-Cadez</strain>
    </source>
</reference>
<dbReference type="InterPro" id="IPR005337">
    <property type="entry name" value="RapZ-like"/>
</dbReference>
<dbReference type="PANTHER" id="PTHR30448">
    <property type="entry name" value="RNASE ADAPTER PROTEIN RAPZ"/>
    <property type="match status" value="1"/>
</dbReference>
<dbReference type="EMBL" id="MPRJ01000026">
    <property type="protein sequence ID" value="OOZ36781.1"/>
    <property type="molecule type" value="Genomic_DNA"/>
</dbReference>
<dbReference type="OrthoDB" id="9784461at2"/>
<dbReference type="Gene3D" id="3.40.50.300">
    <property type="entry name" value="P-loop containing nucleotide triphosphate hydrolases"/>
    <property type="match status" value="1"/>
</dbReference>